<keyword evidence="5 9" id="KW-0378">Hydrolase</keyword>
<feature type="binding site" evidence="8">
    <location>
        <position position="214"/>
    </location>
    <ligand>
        <name>allantoate</name>
        <dbReference type="ChEBI" id="CHEBI:17536"/>
    </ligand>
</feature>
<comment type="cofactor">
    <cofactor evidence="7">
        <name>Zn(2+)</name>
        <dbReference type="ChEBI" id="CHEBI:29105"/>
    </cofactor>
    <text evidence="7">Binds 2 Zn(2+) ions per subunit.</text>
</comment>
<accession>A0A5D0RQL5</accession>
<name>A0A5D0RQL5_9RHOB</name>
<keyword evidence="10" id="KW-1185">Reference proteome</keyword>
<feature type="binding site" evidence="7">
    <location>
        <position position="125"/>
    </location>
    <ligand>
        <name>Zn(2+)</name>
        <dbReference type="ChEBI" id="CHEBI:29105"/>
        <label>2</label>
    </ligand>
</feature>
<evidence type="ECO:0000256" key="7">
    <source>
        <dbReference type="PIRSR" id="PIRSR001235-1"/>
    </source>
</evidence>
<evidence type="ECO:0000256" key="6">
    <source>
        <dbReference type="ARBA" id="ARBA00023211"/>
    </source>
</evidence>
<dbReference type="PIRSF" id="PIRSF001235">
    <property type="entry name" value="Amidase_carbamoylase"/>
    <property type="match status" value="1"/>
</dbReference>
<dbReference type="Gene3D" id="3.30.70.360">
    <property type="match status" value="1"/>
</dbReference>
<comment type="similarity">
    <text evidence="2">Belongs to the peptidase M20 family.</text>
</comment>
<dbReference type="GO" id="GO:0016813">
    <property type="term" value="F:hydrolase activity, acting on carbon-nitrogen (but not peptide) bonds, in linear amidines"/>
    <property type="evidence" value="ECO:0007669"/>
    <property type="project" value="InterPro"/>
</dbReference>
<dbReference type="EMBL" id="VSIY01000003">
    <property type="protein sequence ID" value="TYB83185.1"/>
    <property type="molecule type" value="Genomic_DNA"/>
</dbReference>
<keyword evidence="6" id="KW-0464">Manganese</keyword>
<dbReference type="SUPFAM" id="SSF55031">
    <property type="entry name" value="Bacterial exopeptidase dimerisation domain"/>
    <property type="match status" value="1"/>
</dbReference>
<dbReference type="InterPro" id="IPR010158">
    <property type="entry name" value="Amidase_Cbmase"/>
</dbReference>
<dbReference type="InterPro" id="IPR002933">
    <property type="entry name" value="Peptidase_M20"/>
</dbReference>
<protein>
    <submittedName>
        <fullName evidence="9">M20 family metallo-hydrolase</fullName>
    </submittedName>
</protein>
<proteinExistence type="inferred from homology"/>
<keyword evidence="4 7" id="KW-0479">Metal-binding</keyword>
<feature type="binding site" evidence="8">
    <location>
        <position position="273"/>
    </location>
    <ligand>
        <name>allantoate</name>
        <dbReference type="ChEBI" id="CHEBI:17536"/>
    </ligand>
</feature>
<feature type="binding site" evidence="7">
    <location>
        <position position="90"/>
    </location>
    <ligand>
        <name>Zn(2+)</name>
        <dbReference type="ChEBI" id="CHEBI:29105"/>
        <label>2</label>
    </ligand>
</feature>
<evidence type="ECO:0000313" key="9">
    <source>
        <dbReference type="EMBL" id="TYB83185.1"/>
    </source>
</evidence>
<keyword evidence="7" id="KW-0862">Zinc</keyword>
<dbReference type="RefSeq" id="WP_148376275.1">
    <property type="nucleotide sequence ID" value="NZ_VSIY01000003.1"/>
</dbReference>
<dbReference type="SUPFAM" id="SSF53187">
    <property type="entry name" value="Zn-dependent exopeptidases"/>
    <property type="match status" value="1"/>
</dbReference>
<comment type="cofactor">
    <cofactor evidence="1">
        <name>Mn(2+)</name>
        <dbReference type="ChEBI" id="CHEBI:29035"/>
    </cofactor>
</comment>
<gene>
    <name evidence="9" type="ORF">FVF75_03120</name>
</gene>
<sequence>MPADIGQEAADRLAALAACSAPGPGVTRLPFTPEHRRALDLLTGQMQAAGLAVHLDAAGTLIGRLEGPPGAPTLILGSHQDSVREGGAFDGAMGVVLPILAVEALRDRGIALPFAVEVMAFADEEGVRFPTALIGPRALAGTFDPGVLDMADADGVPLRTAMTGFGLDPDALPGLTRDPASVLGYLEVHIEQGPVLERSGAALGVVTAICGIERHGVVLTGETGHAGTLPMALRRDALVGAAALVTEVDRLARDTPGLLGTVGTLALAPGAVNAVPREVRMTVELRAPDDAVREAAGAALTAFARQMAASGGLGLDMQRSYAQAATPCDPALSDRLAAAVSATTGKAAPSLPSGATHDASAMADLCPVAMLFVRCRDGLSHHPDEFAAPPDMAAAVSALTTFLTAPDLARRL</sequence>
<feature type="binding site" evidence="7">
    <location>
        <position position="189"/>
    </location>
    <ligand>
        <name>Zn(2+)</name>
        <dbReference type="ChEBI" id="CHEBI:29105"/>
        <label>1</label>
    </ligand>
</feature>
<dbReference type="NCBIfam" id="TIGR01879">
    <property type="entry name" value="hydantase"/>
    <property type="match status" value="1"/>
</dbReference>
<organism evidence="9 10">
    <name type="scientific">Maritimibacter fusiformis</name>
    <dbReference type="NCBI Taxonomy" id="2603819"/>
    <lineage>
        <taxon>Bacteria</taxon>
        <taxon>Pseudomonadati</taxon>
        <taxon>Pseudomonadota</taxon>
        <taxon>Alphaproteobacteria</taxon>
        <taxon>Rhodobacterales</taxon>
        <taxon>Roseobacteraceae</taxon>
        <taxon>Maritimibacter</taxon>
    </lineage>
</organism>
<evidence type="ECO:0000256" key="5">
    <source>
        <dbReference type="ARBA" id="ARBA00022801"/>
    </source>
</evidence>
<evidence type="ECO:0000313" key="10">
    <source>
        <dbReference type="Proteomes" id="UP000322080"/>
    </source>
</evidence>
<dbReference type="AlphaFoldDB" id="A0A5D0RQL5"/>
<reference evidence="9 10" key="1">
    <citation type="submission" date="2019-08" db="EMBL/GenBank/DDBJ databases">
        <title>Identification of a novel species of the genus Boseongicola.</title>
        <authorList>
            <person name="Zhang X.-Q."/>
        </authorList>
    </citation>
    <scope>NUCLEOTIDE SEQUENCE [LARGE SCALE GENOMIC DNA]</scope>
    <source>
        <strain evidence="9 10">HY14</strain>
    </source>
</reference>
<feature type="binding site" evidence="7">
    <location>
        <position position="79"/>
    </location>
    <ligand>
        <name>Zn(2+)</name>
        <dbReference type="ChEBI" id="CHEBI:29105"/>
        <label>1</label>
    </ligand>
</feature>
<dbReference type="PANTHER" id="PTHR32494">
    <property type="entry name" value="ALLANTOATE DEIMINASE-RELATED"/>
    <property type="match status" value="1"/>
</dbReference>
<comment type="subunit">
    <text evidence="3">Homodimer.</text>
</comment>
<evidence type="ECO:0000256" key="3">
    <source>
        <dbReference type="ARBA" id="ARBA00011738"/>
    </source>
</evidence>
<comment type="caution">
    <text evidence="9">The sequence shown here is derived from an EMBL/GenBank/DDBJ whole genome shotgun (WGS) entry which is preliminary data.</text>
</comment>
<evidence type="ECO:0000256" key="4">
    <source>
        <dbReference type="ARBA" id="ARBA00022723"/>
    </source>
</evidence>
<dbReference type="Gene3D" id="3.40.630.10">
    <property type="entry name" value="Zn peptidases"/>
    <property type="match status" value="1"/>
</dbReference>
<feature type="binding site" evidence="7">
    <location>
        <position position="90"/>
    </location>
    <ligand>
        <name>Zn(2+)</name>
        <dbReference type="ChEBI" id="CHEBI:29105"/>
        <label>1</label>
    </ligand>
</feature>
<dbReference type="InterPro" id="IPR036264">
    <property type="entry name" value="Bact_exopeptidase_dim_dom"/>
</dbReference>
<evidence type="ECO:0000256" key="1">
    <source>
        <dbReference type="ARBA" id="ARBA00001936"/>
    </source>
</evidence>
<dbReference type="GO" id="GO:0046872">
    <property type="term" value="F:metal ion binding"/>
    <property type="evidence" value="ECO:0007669"/>
    <property type="project" value="UniProtKB-KW"/>
</dbReference>
<feature type="binding site" evidence="8">
    <location>
        <position position="286"/>
    </location>
    <ligand>
        <name>allantoate</name>
        <dbReference type="ChEBI" id="CHEBI:17536"/>
    </ligand>
</feature>
<dbReference type="PANTHER" id="PTHR32494:SF19">
    <property type="entry name" value="ALLANTOATE DEIMINASE-RELATED"/>
    <property type="match status" value="1"/>
</dbReference>
<dbReference type="CDD" id="cd03884">
    <property type="entry name" value="M20_bAS"/>
    <property type="match status" value="1"/>
</dbReference>
<evidence type="ECO:0000256" key="2">
    <source>
        <dbReference type="ARBA" id="ARBA00006153"/>
    </source>
</evidence>
<evidence type="ECO:0000256" key="8">
    <source>
        <dbReference type="PIRSR" id="PIRSR001235-2"/>
    </source>
</evidence>
<feature type="binding site" evidence="7">
    <location>
        <position position="381"/>
    </location>
    <ligand>
        <name>Zn(2+)</name>
        <dbReference type="ChEBI" id="CHEBI:29105"/>
        <label>2</label>
    </ligand>
</feature>
<dbReference type="Proteomes" id="UP000322080">
    <property type="component" value="Unassembled WGS sequence"/>
</dbReference>
<dbReference type="Pfam" id="PF01546">
    <property type="entry name" value="Peptidase_M20"/>
    <property type="match status" value="1"/>
</dbReference>